<keyword evidence="2" id="KW-1185">Reference proteome</keyword>
<accession>A0ACC2F4M0</accession>
<dbReference type="Proteomes" id="UP001157502">
    <property type="component" value="Chromosome 34"/>
</dbReference>
<sequence length="928" mass="100818">MILSFKDLAFKSRLLQWGSLSAPRNYGGTLGPGFMCVPLACPAPPAPHSDGSNRNTDAHLHRCLHTHFPSQLPKMAAASSIQPPCVHSLTQEHAPSPGSESRSSRQDEDAASEGTSLRDLPDLDPEEIERRLGRTRRELSNRRKILIKNLPQDATNQEVHEILREYELKYCFVDRNKGTAFVTLLNGDQAQDAIRSLHQSSVRGRDITVQLQPTDSLLCLTNLSHTFTAQQLEDLVRSYGNIERCFLVYSELSGHSKGYGFVEYMKKDSASRARSELLGQPQGGRAVMVQWTDVNQLTAGHHLHSKCLCVDRLPVELDSEELTQLFSDRYKPVFCQLAQDEGSPVHGFGVVEYERAEQAEAVLIEMDRTLVGGQEIRLSLCTPGTSGRSTLAALIAAQGVMLSNKKGLLPEPNLAQLLNSMTNPAALQVLMRPYHSGKRGGKFGRPLSLSPFLRPPLTAALLQLGKVQQNALLGNGLVLQNLLHMQLAQQQLLHIKDKHMNNVSSLLGDPSRLLLHKALGLRPPVPMTLGKGLLGDSPTELGQESMPASGQTSVSAVSMMTYLHARAHLGTLMGAEQNGASISTTASDRQPAPPGTAVNAQPQGQGYSLGMTRPGLGPPPPTAPGGHQTSLHSHESFESSPASGALSSQNSLLGEPPREVKLPSNPYLNLASVLPGMVNQAPVTSKAQTGHTLAGVFNCSIPHIPQPATSTSQFPYSTETSADYSHYSQAYSQEAIQQWYQHYQAQSYSTAPQENQTTDYTKENPQQAAAVTSYGDYSSYMHTVSQYYCQPPMTHPPPQPYQPREHAKDTDACKPLGVSVHTVGNGGVQSVLPAYSAIPMMPGFVTAPPLPTNTLPPNAHNQSAQVANEWNQYYYNQAARGQKREYPQLAGQDMPAEVAYVGVGAISHTHGRKRHGYPGNSRDTGSGY</sequence>
<evidence type="ECO:0000313" key="1">
    <source>
        <dbReference type="EMBL" id="KAJ7986306.1"/>
    </source>
</evidence>
<organism evidence="1 2">
    <name type="scientific">Dallia pectoralis</name>
    <name type="common">Alaska blackfish</name>
    <dbReference type="NCBI Taxonomy" id="75939"/>
    <lineage>
        <taxon>Eukaryota</taxon>
        <taxon>Metazoa</taxon>
        <taxon>Chordata</taxon>
        <taxon>Craniata</taxon>
        <taxon>Vertebrata</taxon>
        <taxon>Euteleostomi</taxon>
        <taxon>Actinopterygii</taxon>
        <taxon>Neopterygii</taxon>
        <taxon>Teleostei</taxon>
        <taxon>Protacanthopterygii</taxon>
        <taxon>Esociformes</taxon>
        <taxon>Umbridae</taxon>
        <taxon>Dallia</taxon>
    </lineage>
</organism>
<gene>
    <name evidence="1" type="ORF">DPEC_G00338560</name>
</gene>
<comment type="caution">
    <text evidence="1">The sequence shown here is derived from an EMBL/GenBank/DDBJ whole genome shotgun (WGS) entry which is preliminary data.</text>
</comment>
<protein>
    <submittedName>
        <fullName evidence="1">Uncharacterized protein</fullName>
    </submittedName>
</protein>
<dbReference type="EMBL" id="CM055761">
    <property type="protein sequence ID" value="KAJ7986306.1"/>
    <property type="molecule type" value="Genomic_DNA"/>
</dbReference>
<reference evidence="1" key="1">
    <citation type="submission" date="2021-05" db="EMBL/GenBank/DDBJ databases">
        <authorList>
            <person name="Pan Q."/>
            <person name="Jouanno E."/>
            <person name="Zahm M."/>
            <person name="Klopp C."/>
            <person name="Cabau C."/>
            <person name="Louis A."/>
            <person name="Berthelot C."/>
            <person name="Parey E."/>
            <person name="Roest Crollius H."/>
            <person name="Montfort J."/>
            <person name="Robinson-Rechavi M."/>
            <person name="Bouchez O."/>
            <person name="Lampietro C."/>
            <person name="Lopez Roques C."/>
            <person name="Donnadieu C."/>
            <person name="Postlethwait J."/>
            <person name="Bobe J."/>
            <person name="Dillon D."/>
            <person name="Chandos A."/>
            <person name="von Hippel F."/>
            <person name="Guiguen Y."/>
        </authorList>
    </citation>
    <scope>NUCLEOTIDE SEQUENCE</scope>
    <source>
        <strain evidence="1">YG-Jan2019</strain>
    </source>
</reference>
<proteinExistence type="predicted"/>
<evidence type="ECO:0000313" key="2">
    <source>
        <dbReference type="Proteomes" id="UP001157502"/>
    </source>
</evidence>
<name>A0ACC2F4M0_DALPE</name>